<dbReference type="PATRIC" id="fig|1236046.5.peg.1733"/>
<evidence type="ECO:0000313" key="5">
    <source>
        <dbReference type="Proteomes" id="UP000264215"/>
    </source>
</evidence>
<reference evidence="4" key="2">
    <citation type="journal article" date="2015" name="MBio">
        <title>Genome-Resolved Metagenomic Analysis Reveals Roles for Candidate Phyla and Other Microbial Community Members in Biogeochemical Transformations in Oil Reservoirs.</title>
        <authorList>
            <person name="Hu P."/>
            <person name="Tom L."/>
            <person name="Singh A."/>
            <person name="Thomas B.C."/>
            <person name="Baker B.J."/>
            <person name="Piceno Y.M."/>
            <person name="Andersen G.L."/>
            <person name="Banfield J.F."/>
        </authorList>
    </citation>
    <scope>NUCLEOTIDE SEQUENCE [LARGE SCALE GENOMIC DNA]</scope>
</reference>
<dbReference type="Proteomes" id="UP000055014">
    <property type="component" value="Unassembled WGS sequence"/>
</dbReference>
<evidence type="ECO:0000313" key="4">
    <source>
        <dbReference type="Proteomes" id="UP000055014"/>
    </source>
</evidence>
<accession>A0A101HXV4</accession>
<organism evidence="3 4">
    <name type="scientific">Mesotoga infera</name>
    <dbReference type="NCBI Taxonomy" id="1236046"/>
    <lineage>
        <taxon>Bacteria</taxon>
        <taxon>Thermotogati</taxon>
        <taxon>Thermotogota</taxon>
        <taxon>Thermotogae</taxon>
        <taxon>Kosmotogales</taxon>
        <taxon>Kosmotogaceae</taxon>
        <taxon>Mesotoga</taxon>
    </lineage>
</organism>
<comment type="caution">
    <text evidence="3">The sequence shown here is derived from an EMBL/GenBank/DDBJ whole genome shotgun (WGS) entry which is preliminary data.</text>
</comment>
<dbReference type="AlphaFoldDB" id="A0A101HXV4"/>
<evidence type="ECO:0000313" key="3">
    <source>
        <dbReference type="EMBL" id="KUK85461.1"/>
    </source>
</evidence>
<evidence type="ECO:0008006" key="6">
    <source>
        <dbReference type="Google" id="ProtNLM"/>
    </source>
</evidence>
<gene>
    <name evidence="2" type="ORF">DIT26_01625</name>
    <name evidence="3" type="ORF">XE02_1537</name>
</gene>
<reference evidence="3" key="1">
    <citation type="journal article" date="2015" name="MBio">
        <title>Genome-resolved metagenomic analysis reveals roles for candidate phyla and other microbial community members in biogeochemical transformations in oil reservoirs.</title>
        <authorList>
            <person name="Hu P."/>
            <person name="Tom L."/>
            <person name="Singh A."/>
            <person name="Thomas B.C."/>
            <person name="Baker B.J."/>
            <person name="Piceno Y.M."/>
            <person name="Andersen G.L."/>
            <person name="Banfield J.F."/>
        </authorList>
    </citation>
    <scope>NUCLEOTIDE SEQUENCE [LARGE SCALE GENOMIC DNA]</scope>
    <source>
        <strain evidence="3">46_70</strain>
    </source>
</reference>
<dbReference type="SUPFAM" id="SSF50998">
    <property type="entry name" value="Quinoprotein alcohol dehydrogenase-like"/>
    <property type="match status" value="1"/>
</dbReference>
<dbReference type="PANTHER" id="PTHR42754">
    <property type="entry name" value="ENDOGLUCANASE"/>
    <property type="match status" value="1"/>
</dbReference>
<proteinExistence type="predicted"/>
<reference evidence="2 5" key="3">
    <citation type="journal article" date="2018" name="Nat. Biotechnol.">
        <title>A standardized bacterial taxonomy based on genome phylogeny substantially revises the tree of life.</title>
        <authorList>
            <person name="Parks D.H."/>
            <person name="Chuvochina M."/>
            <person name="Waite D.W."/>
            <person name="Rinke C."/>
            <person name="Skarshewski A."/>
            <person name="Chaumeil P.A."/>
            <person name="Hugenholtz P."/>
        </authorList>
    </citation>
    <scope>NUCLEOTIDE SEQUENCE [LARGE SCALE GENOMIC DNA]</scope>
    <source>
        <strain evidence="2">UBA9905</strain>
    </source>
</reference>
<feature type="signal peptide" evidence="1">
    <location>
        <begin position="1"/>
        <end position="21"/>
    </location>
</feature>
<evidence type="ECO:0000313" key="2">
    <source>
        <dbReference type="EMBL" id="HCO69278.1"/>
    </source>
</evidence>
<dbReference type="EMBL" id="DQBS01000041">
    <property type="protein sequence ID" value="HCO69278.1"/>
    <property type="molecule type" value="Genomic_DNA"/>
</dbReference>
<sequence length="427" mass="46774">MKNKSIALQFLLLVFSVVSFASVPSVVARAFGGNGDDAGKDIIATRDGGIVVVGYTSSSEGEFFSRNGEEDFLIVKFSEDLKLQWWNSFGGSRRDMAEGVVQTANGNFVLVGLTESSDGDVSFNNGFGDYWVICVSAEGELLWERSFGGRVQDHAFDLVDLGNGSLVVGGYTRSNDGDVENYIWGEDFWLVEIDEDGTLLSQWLFDVAQSEDSPRRLFQDGEGSIYSVGYFSKRDCNVSCQYVDNQLSLLRLDPSGEMIWFKQYGDRWLESGYDGIVSSEGQIFVVGEQDAGQSLFSSGYGGRDFWVLASDENGEEILSRNFGGSYSETARGIIELDTGDLMIAGHTNSSNYDVKSNHGKTDGWVIVIDVSGKLLESTTIGGAKDDLILSLAKADGYVFFTGHTNSSEFGVKPAQADRDLWLISMKR</sequence>
<dbReference type="PANTHER" id="PTHR42754:SF1">
    <property type="entry name" value="LIPOPROTEIN"/>
    <property type="match status" value="1"/>
</dbReference>
<protein>
    <recommendedName>
        <fullName evidence="6">Beta-propeller repeat protein</fullName>
    </recommendedName>
</protein>
<keyword evidence="1" id="KW-0732">Signal</keyword>
<dbReference type="EMBL" id="LGGW01000212">
    <property type="protein sequence ID" value="KUK85461.1"/>
    <property type="molecule type" value="Genomic_DNA"/>
</dbReference>
<name>A0A101HXV4_9BACT</name>
<feature type="chain" id="PRO_5036299493" description="Beta-propeller repeat protein" evidence="1">
    <location>
        <begin position="22"/>
        <end position="427"/>
    </location>
</feature>
<evidence type="ECO:0000256" key="1">
    <source>
        <dbReference type="SAM" id="SignalP"/>
    </source>
</evidence>
<dbReference type="InterPro" id="IPR011047">
    <property type="entry name" value="Quinoprotein_ADH-like_sf"/>
</dbReference>
<dbReference type="Proteomes" id="UP000264215">
    <property type="component" value="Unassembled WGS sequence"/>
</dbReference>